<dbReference type="Gene3D" id="2.60.40.10">
    <property type="entry name" value="Immunoglobulins"/>
    <property type="match status" value="1"/>
</dbReference>
<dbReference type="Proteomes" id="UP000005207">
    <property type="component" value="Unplaced"/>
</dbReference>
<evidence type="ECO:0000259" key="14">
    <source>
        <dbReference type="PROSITE" id="PS50853"/>
    </source>
</evidence>
<dbReference type="CDD" id="cd22635">
    <property type="entry name" value="Kunitz_papilin"/>
    <property type="match status" value="1"/>
</dbReference>
<dbReference type="InterPro" id="IPR013783">
    <property type="entry name" value="Ig-like_fold"/>
</dbReference>
<feature type="domain" description="VWFA" evidence="12">
    <location>
        <begin position="2639"/>
        <end position="2838"/>
    </location>
</feature>
<feature type="chain" id="PRO_5025333269" evidence="11">
    <location>
        <begin position="26"/>
        <end position="3165"/>
    </location>
</feature>
<keyword evidence="6" id="KW-0130">Cell adhesion</keyword>
<evidence type="ECO:0000256" key="9">
    <source>
        <dbReference type="ARBA" id="ARBA00023180"/>
    </source>
</evidence>
<dbReference type="Gene3D" id="4.10.410.10">
    <property type="entry name" value="Pancreatic trypsin inhibitor Kunitz domain"/>
    <property type="match status" value="2"/>
</dbReference>
<feature type="domain" description="VWFA" evidence="12">
    <location>
        <begin position="1660"/>
        <end position="1836"/>
    </location>
</feature>
<evidence type="ECO:0000256" key="3">
    <source>
        <dbReference type="ARBA" id="ARBA00022530"/>
    </source>
</evidence>
<keyword evidence="5" id="KW-0677">Repeat</keyword>
<feature type="domain" description="VWFA" evidence="12">
    <location>
        <begin position="450"/>
        <end position="626"/>
    </location>
</feature>
<feature type="domain" description="Fibronectin type-III" evidence="14">
    <location>
        <begin position="2897"/>
        <end position="2986"/>
    </location>
</feature>
<feature type="domain" description="VWFA" evidence="12">
    <location>
        <begin position="652"/>
        <end position="825"/>
    </location>
</feature>
<evidence type="ECO:0000256" key="6">
    <source>
        <dbReference type="ARBA" id="ARBA00022889"/>
    </source>
</evidence>
<reference evidence="15" key="2">
    <citation type="submission" date="2025-09" db="UniProtKB">
        <authorList>
            <consortium name="Ensembl"/>
        </authorList>
    </citation>
    <scope>IDENTIFICATION</scope>
</reference>
<evidence type="ECO:0000256" key="10">
    <source>
        <dbReference type="SAM" id="MobiDB-lite"/>
    </source>
</evidence>
<dbReference type="SUPFAM" id="SSF53300">
    <property type="entry name" value="vWA-like"/>
    <property type="match status" value="12"/>
</dbReference>
<dbReference type="GO" id="GO:0007155">
    <property type="term" value="P:cell adhesion"/>
    <property type="evidence" value="ECO:0007669"/>
    <property type="project" value="UniProtKB-KW"/>
</dbReference>
<dbReference type="SUPFAM" id="SSF49265">
    <property type="entry name" value="Fibronectin type III"/>
    <property type="match status" value="1"/>
</dbReference>
<feature type="domain" description="VWFA" evidence="12">
    <location>
        <begin position="1461"/>
        <end position="1637"/>
    </location>
</feature>
<dbReference type="Pfam" id="PF00092">
    <property type="entry name" value="VWA"/>
    <property type="match status" value="11"/>
</dbReference>
<keyword evidence="8" id="KW-1015">Disulfide bond</keyword>
<evidence type="ECO:0000256" key="5">
    <source>
        <dbReference type="ARBA" id="ARBA00022737"/>
    </source>
</evidence>
<feature type="domain" description="VWFA" evidence="12">
    <location>
        <begin position="246"/>
        <end position="419"/>
    </location>
</feature>
<dbReference type="PRINTS" id="PR00759">
    <property type="entry name" value="BASICPTASE"/>
</dbReference>
<dbReference type="OMA" id="CSPDQMC"/>
<proteinExistence type="predicted"/>
<dbReference type="GO" id="GO:0004867">
    <property type="term" value="F:serine-type endopeptidase inhibitor activity"/>
    <property type="evidence" value="ECO:0007669"/>
    <property type="project" value="InterPro"/>
</dbReference>
<comment type="subcellular location">
    <subcellularLocation>
        <location evidence="1">Secreted</location>
        <location evidence="1">Extracellular space</location>
        <location evidence="1">Extracellular matrix</location>
    </subcellularLocation>
</comment>
<keyword evidence="3" id="KW-0272">Extracellular matrix</keyword>
<keyword evidence="7" id="KW-0176">Collagen</keyword>
<evidence type="ECO:0000256" key="8">
    <source>
        <dbReference type="ARBA" id="ARBA00023157"/>
    </source>
</evidence>
<dbReference type="PROSITE" id="PS50853">
    <property type="entry name" value="FN3"/>
    <property type="match status" value="1"/>
</dbReference>
<dbReference type="CDD" id="cd22629">
    <property type="entry name" value="Kunitz_collagen_alpha3_VI"/>
    <property type="match status" value="1"/>
</dbReference>
<dbReference type="InterPro" id="IPR050525">
    <property type="entry name" value="ECM_Assembly_Org"/>
</dbReference>
<feature type="signal peptide" evidence="11">
    <location>
        <begin position="1"/>
        <end position="25"/>
    </location>
</feature>
<feature type="compositionally biased region" description="Basic and acidic residues" evidence="10">
    <location>
        <begin position="2203"/>
        <end position="2215"/>
    </location>
</feature>
<dbReference type="FunFam" id="3.40.50.410:FF:000003">
    <property type="entry name" value="Collagen type VI alpha 3 chain"/>
    <property type="match status" value="8"/>
</dbReference>
<dbReference type="InterPro" id="IPR002035">
    <property type="entry name" value="VWF_A"/>
</dbReference>
<name>A0A669BIT2_ORENI</name>
<dbReference type="SMART" id="SM00327">
    <property type="entry name" value="VWA"/>
    <property type="match status" value="12"/>
</dbReference>
<sequence>MRRHHLLPLALLGVLLAGLLPKLDAQEDEDCAQGLAADLYFLVDSSWSMGQENFEHVRHFLYSLIQSLHQVGGERFKFALVQYNSRPHTEFQLNSYKTAQGVLAHIKAMSYRGGGTRTGLGLDFLIHTHLTAASGSRAADGVAQVVVVLTDGRSQDDVAEPAQVLRMAGVEMFAVGVQDAVDWELREMASQPQSTHVFSVDTFPALQSIIQDLVVGLCDAVTQSGGFPVANEAPVAGGGTAQDTADLVLLIDGSQNVGAANFPYVRELVLRIIERLDVGRDTVRVALVLYNSSPEIKFYLNSFYSKSSVLDAVKALTYTGGDESNLGAALEEVAESLLSETSGSRADEGVPQMLVVITAGPSTDDTGAGDRALKRASVITFGMAIGDTATADLETIATDRSFVQSASDVRELTNIGDQLLPLINGVIQRTIIVQNEFTEVIQSKTVGNRDIIFLIDGTMGTAYINSVRAFIREFVESMPIGPDQVQVGIAQFSASPKAEMDLNTHGSKENIISALGTIRPRPGQVVNIGAALNFVRERMLQPEKGSRIQQGVLQLVVLLTSKRSSDSVEEPANALRELGVLTLAAGARAANEQELKQIALGDDAVFYEKDLRTLIRKNKEKMISALSTLAGGVPTTTVTEETIVETTKMVRDIVFLVDGSNYVGSSNLPYVRDFMINTINQLDVSPDRVQIGLLQFADRPKIEFYLSNYRTKEEVVEKISQLRLTGGSALNTEAAMNYTLDNMFHSSRGSRRRQGVQQVLVLITGGPLQDQVKSVADRLALAGVLTFTVSSGQADKAQLQNVAFVPDLAFHASSFSGLPGLAEQIMPGLVTVVGATDVTVFQEETVVGAERDVAFLIDGTDRVRADFAYIRDFIIKVIEPLDIGDDKVRISVVQHSERPAASFFLNTYKTKDEVIRAVQGLRVNGGRSLNTGSALRFMKDTILSGSNGGRASQNVPQFLIVLTGDRSTDNVKEPAGALKTDGVVPFGVGVKDADPKQIEAISHNPSFAFNVKEFSELSTIPQRLNNYVSLPREELEVVLQHAASQGPKKDVVFLVDGSDGVGREFPIIQEFIRRVVESLNVGENKIRVGVVQYGDTAQADMYLNTHTTKEGVLNGIKGMRKLGGRQRNLGQALQFLNQDILTAAQGSRKQDGVPQFVIVVSSGPSTDDVRRAASSLKQSRVLPFSIGTRDVNPTELRVVSYVSNYAYVIDDLPGLYTVQEELINKLTELSDDDINRLRPEFPAYEAPEPSVPTGGEKRDVVFLIDGTTAVRSEFPSIRDMIGRVVEKLDVGLDKVRVSVVQYSDDPKIEFPLNAHSTKNEVLQALSRLRNKGGNNLNTGRALEFVARRIYQRSGGSRLEEGVPQFLILVTAGKSTDDVSSSANELKRSRIAPLAIGSRNADQDELRQISMKPELVYTVDSLRDFSRVEKQLIDSVKKISADDISETYTRAPEVILDLGKKDIIFLIDGSDNTDSEGIAHIRDFILKIVEQLDVQPNKIRVALVQYADKIKTEFSLSSHNNKAAVVSAIRRLRQMGGRSSDLADAIDHVLRVELTSFSGARPTEASQHLVVLTGGRSPQDVSLYGTLLRNSGVNCIGIGADRADKSQLMSISKSQDDVIQVSRFSNLPTIKEKFINRLREVVNTSQVDTPTPGLPPSKKADIVFLVDGSINVGRENFKEIMIFINNLLDLFFTERDNLQIGLAHYAEDVNDGFYLNTYSNRDDILNAIGQIEYKGGRRLNTGAALRTIQDVYFSKERGSRADEGTPQILITVTGGNSADDSKSAVLGLKNKGVRVFAVGVGNIQNELENLASEPSMVARASAVVELSELNEQILETLDDEVKGKLCVGAKEPPKTSSIEVLVGFDVSAQNIFSAQTNLQSKMEAILQRISKMASISCSAGQIPSVQVGMLAMDSASEPVQLDFTENPDELFEAFRALRSRGPFVLNGKTISAYTNRFKIRQDDTVKVVIHLTDGIDAPYAEMKRRVEELRLSGVNSFILVGLEGVSNFEEASLLEFGRGFRYTRPLRLNIMDLDYELQEELDNVAEREICGVPCKCTGNRGDRGGVGQAGSKGGPGLPGSQGHPGDEGGPGERGPPGVNGTQGFQGCPGQRGVKGSRGYSGEKGEAGELGLDGINGEEGKSGVAGPPGERGNPGRRGPKGAKGQAGDIGQQGIRGDPGTTGQDNNQAGPKGDPGDAGAAGEPGQDGRRGGPGEPGRRGPNGRRGSLGPAGNVGGPGAPGVQGESGIDGPRGPPGPNGAPGARGEDGNPGPRGPGGTPGPSGEKGRRGPLGRKGEPGEPGPKGDVGPSGPIGEPGEDGRDGFGVQGPKGRKGDEGFPGFPGPKGAAGEPGTPGGPGSRGNRGQRGVSGNIGTPGQKGEAGYPGPYGIKGPRGRGAVQCELVTKIRDNCPCCFGKQECPLYPTELAFALDISQGLGRPVFNNMRDTVLNIVRKITIAESNCPRGARVALTLYNNEVTTEVRFADAMKKRALVERIEGLQIPQTRKPRSLETAMNFVAQNTFKRTRSGFLMRKVAIFFVGDQVGRSQAITSAALRLHNAGIATLLLVRQEDRALSRAVQANNTALAQVIVLPNANSPQYNSVIQKVMNCHVCLDFCSPDQICDYIPPTAGRDRRSFTSDVDIDIAFVMDSSKSTYPSFFAEIKHYIAYMVEHLHVSSNPTSSVNHARVSVIQQAPYEFLNNKSGSPIHIDIGLTEHTSARDIIKFLVEKTPQLEGGWALPEAIERTVDQVFEKAPVQRDKKVLILFVTGSVEQDQVQLIRIATEVKCRGYFLVIFGVGETLSAKDTSVLSNMASEPSDVFFKQLKSSSDFYDRHIQTFGQLLPKYISIENAFYMSPEVSKNCKWFQNDQPLKNPFTPSQEVEKHQKHHENHQAVHERKHKDAEELHVSNVTSSSLKLHWSRPDAKLFVYFEVVVMRLHDHALVLKTNVSGTELAVDYLESAQTYHAVVTAYTAEGRIVSTLKGVITTKAAEHKPASHNTSTPNTAPLDKPETVNELAGPCSLDYDPGMPCKDYEAKWFFDRKNGFCAQFWYGGCGGNENRFDSEALCLKNCMGSVAEPQPKVKQAEQVEVLPDPAASTAVDICQLPQEEGTCAKFVLKWHYDAASKSCMRFWYGGCGGNQNRFDTYEQCVKACGKTAPVNQRVVATIKT</sequence>
<dbReference type="InterPro" id="IPR008160">
    <property type="entry name" value="Collagen"/>
</dbReference>
<dbReference type="InterPro" id="IPR036465">
    <property type="entry name" value="vWFA_dom_sf"/>
</dbReference>
<dbReference type="CDD" id="cd01450">
    <property type="entry name" value="vWFA_subfamily_ECM"/>
    <property type="match status" value="2"/>
</dbReference>
<evidence type="ECO:0000256" key="2">
    <source>
        <dbReference type="ARBA" id="ARBA00022525"/>
    </source>
</evidence>
<keyword evidence="2" id="KW-0964">Secreted</keyword>
<organism evidence="15 16">
    <name type="scientific">Oreochromis niloticus</name>
    <name type="common">Nile tilapia</name>
    <name type="synonym">Tilapia nilotica</name>
    <dbReference type="NCBI Taxonomy" id="8128"/>
    <lineage>
        <taxon>Eukaryota</taxon>
        <taxon>Metazoa</taxon>
        <taxon>Chordata</taxon>
        <taxon>Craniata</taxon>
        <taxon>Vertebrata</taxon>
        <taxon>Euteleostomi</taxon>
        <taxon>Actinopterygii</taxon>
        <taxon>Neopterygii</taxon>
        <taxon>Teleostei</taxon>
        <taxon>Neoteleostei</taxon>
        <taxon>Acanthomorphata</taxon>
        <taxon>Ovalentaria</taxon>
        <taxon>Cichlomorphae</taxon>
        <taxon>Cichliformes</taxon>
        <taxon>Cichlidae</taxon>
        <taxon>African cichlids</taxon>
        <taxon>Pseudocrenilabrinae</taxon>
        <taxon>Oreochromini</taxon>
        <taxon>Oreochromis</taxon>
    </lineage>
</organism>
<feature type="domain" description="BPTI/Kunitz inhibitor" evidence="13">
    <location>
        <begin position="3016"/>
        <end position="3067"/>
    </location>
</feature>
<keyword evidence="9" id="KW-0325">Glycoprotein</keyword>
<dbReference type="PANTHER" id="PTHR24020:SF86">
    <property type="entry name" value="COLLAGEN, TYPE VI, ALPHA 4"/>
    <property type="match status" value="1"/>
</dbReference>
<dbReference type="PROSITE" id="PS50234">
    <property type="entry name" value="VWFA"/>
    <property type="match status" value="11"/>
</dbReference>
<dbReference type="FunFam" id="3.40.50.410:FF:000021">
    <property type="entry name" value="Collagen, type VI, alpha 3"/>
    <property type="match status" value="1"/>
</dbReference>
<keyword evidence="16" id="KW-1185">Reference proteome</keyword>
<dbReference type="PROSITE" id="PS50279">
    <property type="entry name" value="BPTI_KUNITZ_2"/>
    <property type="match status" value="2"/>
</dbReference>
<evidence type="ECO:0000256" key="7">
    <source>
        <dbReference type="ARBA" id="ARBA00023119"/>
    </source>
</evidence>
<dbReference type="Pfam" id="PF01391">
    <property type="entry name" value="Collagen"/>
    <property type="match status" value="1"/>
</dbReference>
<feature type="domain" description="VWFA" evidence="12">
    <location>
        <begin position="2421"/>
        <end position="2602"/>
    </location>
</feature>
<evidence type="ECO:0000256" key="1">
    <source>
        <dbReference type="ARBA" id="ARBA00004498"/>
    </source>
</evidence>
<keyword evidence="4 11" id="KW-0732">Signal</keyword>
<dbReference type="InParanoid" id="A0A669BIT2"/>
<dbReference type="SUPFAM" id="SSF57362">
    <property type="entry name" value="BPTI-like"/>
    <property type="match status" value="2"/>
</dbReference>
<evidence type="ECO:0000313" key="16">
    <source>
        <dbReference type="Proteomes" id="UP000005207"/>
    </source>
</evidence>
<evidence type="ECO:0000313" key="15">
    <source>
        <dbReference type="Ensembl" id="ENSONIP00000034295.1"/>
    </source>
</evidence>
<reference evidence="15" key="1">
    <citation type="submission" date="2025-08" db="UniProtKB">
        <authorList>
            <consortium name="Ensembl"/>
        </authorList>
    </citation>
    <scope>IDENTIFICATION</scope>
</reference>
<feature type="domain" description="VWFA" evidence="12">
    <location>
        <begin position="1050"/>
        <end position="1226"/>
    </location>
</feature>
<dbReference type="GO" id="GO:0005581">
    <property type="term" value="C:collagen trimer"/>
    <property type="evidence" value="ECO:0007669"/>
    <property type="project" value="UniProtKB-KW"/>
</dbReference>
<feature type="region of interest" description="Disordered" evidence="10">
    <location>
        <begin position="2060"/>
        <end position="2386"/>
    </location>
</feature>
<dbReference type="GeneTree" id="ENSGT00940000156462"/>
<feature type="compositionally biased region" description="Low complexity" evidence="10">
    <location>
        <begin position="2186"/>
        <end position="2201"/>
    </location>
</feature>
<dbReference type="InterPro" id="IPR003961">
    <property type="entry name" value="FN3_dom"/>
</dbReference>
<feature type="domain" description="VWFA" evidence="12">
    <location>
        <begin position="38"/>
        <end position="213"/>
    </location>
</feature>
<dbReference type="FunFam" id="4.10.410.10:FF:000020">
    <property type="entry name" value="Collagen, type VI, alpha 3"/>
    <property type="match status" value="2"/>
</dbReference>
<feature type="region of interest" description="Disordered" evidence="10">
    <location>
        <begin position="2986"/>
        <end position="3005"/>
    </location>
</feature>
<accession>A0A669BIT2</accession>
<dbReference type="FunFam" id="3.40.50.410:FF:000016">
    <property type="entry name" value="Collagen type VI alpha 3 chain"/>
    <property type="match status" value="1"/>
</dbReference>
<dbReference type="InterPro" id="IPR020901">
    <property type="entry name" value="Prtase_inh_Kunz-CS"/>
</dbReference>
<dbReference type="Pfam" id="PF00014">
    <property type="entry name" value="Kunitz_BPTI"/>
    <property type="match status" value="2"/>
</dbReference>
<evidence type="ECO:0000256" key="4">
    <source>
        <dbReference type="ARBA" id="ARBA00022729"/>
    </source>
</evidence>
<dbReference type="SMART" id="SM00131">
    <property type="entry name" value="KU"/>
    <property type="match status" value="2"/>
</dbReference>
<dbReference type="InterPro" id="IPR036116">
    <property type="entry name" value="FN3_sf"/>
</dbReference>
<dbReference type="InterPro" id="IPR036880">
    <property type="entry name" value="Kunitz_BPTI_sf"/>
</dbReference>
<evidence type="ECO:0000256" key="11">
    <source>
        <dbReference type="SAM" id="SignalP"/>
    </source>
</evidence>
<protein>
    <submittedName>
        <fullName evidence="15">Collagen type VI alpha 3 chain</fullName>
    </submittedName>
</protein>
<dbReference type="PROSITE" id="PS00280">
    <property type="entry name" value="BPTI_KUNITZ_1"/>
    <property type="match status" value="2"/>
</dbReference>
<evidence type="ECO:0000259" key="13">
    <source>
        <dbReference type="PROSITE" id="PS50279"/>
    </source>
</evidence>
<feature type="compositionally biased region" description="Gly residues" evidence="10">
    <location>
        <begin position="2348"/>
        <end position="2357"/>
    </location>
</feature>
<dbReference type="Ensembl" id="ENSONIT00000060834.1">
    <property type="protein sequence ID" value="ENSONIP00000034295.1"/>
    <property type="gene ID" value="ENSONIG00000007828.2"/>
</dbReference>
<evidence type="ECO:0000259" key="12">
    <source>
        <dbReference type="PROSITE" id="PS50234"/>
    </source>
</evidence>
<feature type="domain" description="BPTI/Kunitz inhibitor" evidence="13">
    <location>
        <begin position="3099"/>
        <end position="3149"/>
    </location>
</feature>
<dbReference type="PANTHER" id="PTHR24020">
    <property type="entry name" value="COLLAGEN ALPHA"/>
    <property type="match status" value="1"/>
</dbReference>
<dbReference type="FunFam" id="3.40.50.410:FF:000001">
    <property type="entry name" value="Collagen, type XII, alpha 1"/>
    <property type="match status" value="1"/>
</dbReference>
<feature type="compositionally biased region" description="Gly residues" evidence="10">
    <location>
        <begin position="2063"/>
        <end position="2078"/>
    </location>
</feature>
<feature type="domain" description="VWFA" evidence="12">
    <location>
        <begin position="852"/>
        <end position="1024"/>
    </location>
</feature>
<dbReference type="PRINTS" id="PR00453">
    <property type="entry name" value="VWFADOMAIN"/>
</dbReference>
<feature type="domain" description="VWFA" evidence="12">
    <location>
        <begin position="1259"/>
        <end position="1435"/>
    </location>
</feature>
<feature type="compositionally biased region" description="Gly residues" evidence="10">
    <location>
        <begin position="2229"/>
        <end position="2238"/>
    </location>
</feature>
<dbReference type="CDD" id="cd00063">
    <property type="entry name" value="FN3"/>
    <property type="match status" value="1"/>
</dbReference>
<gene>
    <name evidence="15" type="primary">COL6A3</name>
</gene>
<dbReference type="Gene3D" id="3.40.50.410">
    <property type="entry name" value="von Willebrand factor, type A domain"/>
    <property type="match status" value="11"/>
</dbReference>
<dbReference type="InterPro" id="IPR002223">
    <property type="entry name" value="Kunitz_BPTI"/>
</dbReference>